<name>A0AB39KWM4_9CAUL</name>
<feature type="transmembrane region" description="Helical" evidence="1">
    <location>
        <begin position="56"/>
        <end position="72"/>
    </location>
</feature>
<feature type="transmembrane region" description="Helical" evidence="1">
    <location>
        <begin position="32"/>
        <end position="50"/>
    </location>
</feature>
<reference evidence="2" key="1">
    <citation type="submission" date="2024-06" db="EMBL/GenBank/DDBJ databases">
        <title>Caulobacter inopinatus, sp. nov.</title>
        <authorList>
            <person name="Donachie S.P."/>
        </authorList>
    </citation>
    <scope>NUCLEOTIDE SEQUENCE</scope>
    <source>
        <strain evidence="2">73W</strain>
    </source>
</reference>
<gene>
    <name evidence="2" type="ORF">ABOZ73_07250</name>
</gene>
<dbReference type="EMBL" id="CP158375">
    <property type="protein sequence ID" value="XDO98204.1"/>
    <property type="molecule type" value="Genomic_DNA"/>
</dbReference>
<organism evidence="2">
    <name type="scientific">Caulobacter sp. 73W</name>
    <dbReference type="NCBI Taxonomy" id="3161137"/>
    <lineage>
        <taxon>Bacteria</taxon>
        <taxon>Pseudomonadati</taxon>
        <taxon>Pseudomonadota</taxon>
        <taxon>Alphaproteobacteria</taxon>
        <taxon>Caulobacterales</taxon>
        <taxon>Caulobacteraceae</taxon>
        <taxon>Caulobacter</taxon>
    </lineage>
</organism>
<sequence>MARFTQSLEALAQRAPDQLRPAADRVAASPRLAAAGLGFAVVGAGLILATNKHTRAGVAALVGAAIGVSAAARKNRGGYGF</sequence>
<keyword evidence="1" id="KW-0472">Membrane</keyword>
<keyword evidence="1" id="KW-0812">Transmembrane</keyword>
<proteinExistence type="predicted"/>
<dbReference type="RefSeq" id="WP_369061929.1">
    <property type="nucleotide sequence ID" value="NZ_CP158375.1"/>
</dbReference>
<keyword evidence="1" id="KW-1133">Transmembrane helix</keyword>
<evidence type="ECO:0000256" key="1">
    <source>
        <dbReference type="SAM" id="Phobius"/>
    </source>
</evidence>
<protein>
    <recommendedName>
        <fullName evidence="3">DUF3618 domain-containing protein</fullName>
    </recommendedName>
</protein>
<accession>A0AB39KWM4</accession>
<evidence type="ECO:0000313" key="2">
    <source>
        <dbReference type="EMBL" id="XDO98204.1"/>
    </source>
</evidence>
<evidence type="ECO:0008006" key="3">
    <source>
        <dbReference type="Google" id="ProtNLM"/>
    </source>
</evidence>
<dbReference type="AlphaFoldDB" id="A0AB39KWM4"/>